<organism evidence="3">
    <name type="scientific">bioreactor metagenome</name>
    <dbReference type="NCBI Taxonomy" id="1076179"/>
    <lineage>
        <taxon>unclassified sequences</taxon>
        <taxon>metagenomes</taxon>
        <taxon>ecological metagenomes</taxon>
    </lineage>
</organism>
<feature type="domain" description="UPF0033" evidence="2">
    <location>
        <begin position="8"/>
        <end position="32"/>
    </location>
</feature>
<evidence type="ECO:0000259" key="2">
    <source>
        <dbReference type="PROSITE" id="PS01148"/>
    </source>
</evidence>
<dbReference type="PANTHER" id="PTHR33279:SF6">
    <property type="entry name" value="SULFUR CARRIER PROTEIN YEDF-RELATED"/>
    <property type="match status" value="1"/>
</dbReference>
<dbReference type="EMBL" id="VSSQ01105965">
    <property type="protein sequence ID" value="MPN45805.1"/>
    <property type="molecule type" value="Genomic_DNA"/>
</dbReference>
<proteinExistence type="inferred from homology"/>
<name>A0A645I3E1_9ZZZZ</name>
<dbReference type="AlphaFoldDB" id="A0A645I3E1"/>
<accession>A0A645I3E1</accession>
<evidence type="ECO:0000313" key="3">
    <source>
        <dbReference type="EMBL" id="MPN45805.1"/>
    </source>
</evidence>
<evidence type="ECO:0000256" key="1">
    <source>
        <dbReference type="ARBA" id="ARBA00008984"/>
    </source>
</evidence>
<gene>
    <name evidence="3" type="ORF">SDC9_193377</name>
</gene>
<dbReference type="Gene3D" id="3.30.110.40">
    <property type="entry name" value="TusA-like domain"/>
    <property type="match status" value="1"/>
</dbReference>
<dbReference type="InterPro" id="IPR001455">
    <property type="entry name" value="TusA-like"/>
</dbReference>
<comment type="similarity">
    <text evidence="1">Belongs to the sulfur carrier protein TusA family.</text>
</comment>
<dbReference type="SUPFAM" id="SSF64307">
    <property type="entry name" value="SirA-like"/>
    <property type="match status" value="1"/>
</dbReference>
<dbReference type="PROSITE" id="PS01148">
    <property type="entry name" value="UPF0033"/>
    <property type="match status" value="1"/>
</dbReference>
<dbReference type="PANTHER" id="PTHR33279">
    <property type="entry name" value="SULFUR CARRIER PROTEIN YEDF-RELATED"/>
    <property type="match status" value="1"/>
</dbReference>
<protein>
    <recommendedName>
        <fullName evidence="2">UPF0033 domain-containing protein</fullName>
    </recommendedName>
</protein>
<reference evidence="3" key="1">
    <citation type="submission" date="2019-08" db="EMBL/GenBank/DDBJ databases">
        <authorList>
            <person name="Kucharzyk K."/>
            <person name="Murdoch R.W."/>
            <person name="Higgins S."/>
            <person name="Loffler F."/>
        </authorList>
    </citation>
    <scope>NUCLEOTIDE SEQUENCE</scope>
</reference>
<dbReference type="Pfam" id="PF01206">
    <property type="entry name" value="TusA"/>
    <property type="match status" value="1"/>
</dbReference>
<dbReference type="InterPro" id="IPR036868">
    <property type="entry name" value="TusA-like_sf"/>
</dbReference>
<comment type="caution">
    <text evidence="3">The sequence shown here is derived from an EMBL/GenBank/DDBJ whole genome shotgun (WGS) entry which is preliminary data.</text>
</comment>
<dbReference type="CDD" id="cd03421">
    <property type="entry name" value="SirA_like_N"/>
    <property type="match status" value="1"/>
</dbReference>
<sequence>MMSESVCVDARGLSCPQPVLETRKAIKDHPSGKIEILVDTVTSRENVSRFARSQKWNVTAEEFEGGYKVILTK</sequence>